<evidence type="ECO:0008006" key="3">
    <source>
        <dbReference type="Google" id="ProtNLM"/>
    </source>
</evidence>
<dbReference type="AlphaFoldDB" id="Q6LPM5"/>
<dbReference type="STRING" id="298386.PBPRA2366"/>
<dbReference type="SUPFAM" id="SSF81901">
    <property type="entry name" value="HCP-like"/>
    <property type="match status" value="1"/>
</dbReference>
<dbReference type="Pfam" id="PF08238">
    <property type="entry name" value="Sel1"/>
    <property type="match status" value="3"/>
</dbReference>
<evidence type="ECO:0000313" key="2">
    <source>
        <dbReference type="Proteomes" id="UP000000593"/>
    </source>
</evidence>
<dbReference type="Proteomes" id="UP000000593">
    <property type="component" value="Chromosome 1"/>
</dbReference>
<protein>
    <recommendedName>
        <fullName evidence="3">Sel1 repeat family protein</fullName>
    </recommendedName>
</protein>
<dbReference type="SMART" id="SM00671">
    <property type="entry name" value="SEL1"/>
    <property type="match status" value="3"/>
</dbReference>
<dbReference type="HOGENOM" id="CLU_1073228_0_0_6"/>
<dbReference type="InterPro" id="IPR006597">
    <property type="entry name" value="Sel1-like"/>
</dbReference>
<dbReference type="EMBL" id="CR378670">
    <property type="protein sequence ID" value="CAG20751.1"/>
    <property type="molecule type" value="Genomic_DNA"/>
</dbReference>
<dbReference type="PANTHER" id="PTHR11102">
    <property type="entry name" value="SEL-1-LIKE PROTEIN"/>
    <property type="match status" value="1"/>
</dbReference>
<dbReference type="eggNOG" id="COG0790">
    <property type="taxonomic scope" value="Bacteria"/>
</dbReference>
<organism evidence="1 2">
    <name type="scientific">Photobacterium profundum (strain SS9)</name>
    <dbReference type="NCBI Taxonomy" id="298386"/>
    <lineage>
        <taxon>Bacteria</taxon>
        <taxon>Pseudomonadati</taxon>
        <taxon>Pseudomonadota</taxon>
        <taxon>Gammaproteobacteria</taxon>
        <taxon>Vibrionales</taxon>
        <taxon>Vibrionaceae</taxon>
        <taxon>Photobacterium</taxon>
    </lineage>
</organism>
<gene>
    <name evidence="1" type="ordered locus">PBPRA2366</name>
</gene>
<dbReference type="InterPro" id="IPR050767">
    <property type="entry name" value="Sel1_AlgK"/>
</dbReference>
<keyword evidence="2" id="KW-1185">Reference proteome</keyword>
<dbReference type="InterPro" id="IPR011990">
    <property type="entry name" value="TPR-like_helical_dom_sf"/>
</dbReference>
<sequence>MLYFCGCFLTANSITSLLNVTQSLERDIFMPAVMTLKKVVISAMFGIAVTGYGISTANASVTTSPANHLLSTLKYVELEADQGDTNMQLFLGRAYLEGTNGLKVDRLKGMYWLQKAAVDMPEVKTMIADLFKAGQVVPKDTSQALYWYTEAAKEGSVPAMIELGSYYASGATGSVDCANAIKWFNDASNGGSLESKRNLVWLYSTCTDERMRDGERALKLAKQVLSRTGTGDAGDYDNLAAAYAACGEFSKAVNAQKEAIGKLEKDVPSNKAELVNTQRIAKFEQRLQLYKQSQTLYSASL</sequence>
<reference evidence="2" key="1">
    <citation type="journal article" date="2005" name="Science">
        <title>Life at depth: Photobacterium profundum genome sequence and expression analysis.</title>
        <authorList>
            <person name="Vezzi A."/>
            <person name="Campanaro S."/>
            <person name="D'Angelo M."/>
            <person name="Simonato F."/>
            <person name="Vitulo N."/>
            <person name="Lauro F.M."/>
            <person name="Cestaro A."/>
            <person name="Malacrida G."/>
            <person name="Simionati B."/>
            <person name="Cannata N."/>
            <person name="Romualdi C."/>
            <person name="Bartlett D.H."/>
            <person name="Valle G."/>
        </authorList>
    </citation>
    <scope>NUCLEOTIDE SEQUENCE [LARGE SCALE GENOMIC DNA]</scope>
    <source>
        <strain evidence="2">ATCC BAA-1253 / SS9</strain>
    </source>
</reference>
<evidence type="ECO:0000313" key="1">
    <source>
        <dbReference type="EMBL" id="CAG20751.1"/>
    </source>
</evidence>
<accession>Q6LPM5</accession>
<proteinExistence type="predicted"/>
<dbReference type="KEGG" id="ppr:PBPRA2366"/>
<dbReference type="Gene3D" id="1.25.40.10">
    <property type="entry name" value="Tetratricopeptide repeat domain"/>
    <property type="match status" value="1"/>
</dbReference>
<dbReference type="PANTHER" id="PTHR11102:SF160">
    <property type="entry name" value="ERAD-ASSOCIATED E3 UBIQUITIN-PROTEIN LIGASE COMPONENT HRD3"/>
    <property type="match status" value="1"/>
</dbReference>
<name>Q6LPM5_PHOPR</name>